<keyword evidence="2" id="KW-1185">Reference proteome</keyword>
<comment type="caution">
    <text evidence="1">The sequence shown here is derived from an EMBL/GenBank/DDBJ whole genome shotgun (WGS) entry which is preliminary data.</text>
</comment>
<evidence type="ECO:0000313" key="2">
    <source>
        <dbReference type="Proteomes" id="UP000292452"/>
    </source>
</evidence>
<gene>
    <name evidence="1" type="ORF">EYS09_16520</name>
</gene>
<dbReference type="Proteomes" id="UP000292452">
    <property type="component" value="Unassembled WGS sequence"/>
</dbReference>
<dbReference type="AlphaFoldDB" id="A0A4Q9HU79"/>
<protein>
    <submittedName>
        <fullName evidence="1">Uncharacterized protein</fullName>
    </submittedName>
</protein>
<proteinExistence type="predicted"/>
<name>A0A4Q9HU79_STRKA</name>
<accession>A0A4Q9HU79</accession>
<dbReference type="EMBL" id="SIXH01000127">
    <property type="protein sequence ID" value="TBO58622.1"/>
    <property type="molecule type" value="Genomic_DNA"/>
</dbReference>
<dbReference type="RefSeq" id="WP_131123826.1">
    <property type="nucleotide sequence ID" value="NZ_SIXH01000127.1"/>
</dbReference>
<evidence type="ECO:0000313" key="1">
    <source>
        <dbReference type="EMBL" id="TBO58622.1"/>
    </source>
</evidence>
<sequence>MTTPASARAVHYGFNEAEEARDELCDALRDVGVVLPSLGIDLVSCTSEILRPLVDLGRCNVDTARRLTAALTGRTR</sequence>
<organism evidence="1 2">
    <name type="scientific">Streptomyces kasugaensis</name>
    <dbReference type="NCBI Taxonomy" id="1946"/>
    <lineage>
        <taxon>Bacteria</taxon>
        <taxon>Bacillati</taxon>
        <taxon>Actinomycetota</taxon>
        <taxon>Actinomycetes</taxon>
        <taxon>Kitasatosporales</taxon>
        <taxon>Streptomycetaceae</taxon>
        <taxon>Streptomyces</taxon>
    </lineage>
</organism>
<reference evidence="1 2" key="1">
    <citation type="submission" date="2019-02" db="EMBL/GenBank/DDBJ databases">
        <title>Draft Genome Sequence of Streptomyces sp. AM-2504, identified by 16S rRNA comparative analysis as a Streptomyces Kasugaensis strain.</title>
        <authorList>
            <person name="Napolioni V."/>
            <person name="Giuliodori A.M."/>
            <person name="Spurio R."/>
            <person name="Fabbretti A."/>
        </authorList>
    </citation>
    <scope>NUCLEOTIDE SEQUENCE [LARGE SCALE GENOMIC DNA]</scope>
    <source>
        <strain evidence="1 2">AM-2504</strain>
    </source>
</reference>